<feature type="signal peptide" evidence="8">
    <location>
        <begin position="1"/>
        <end position="29"/>
    </location>
</feature>
<keyword evidence="8" id="KW-0964">Secreted</keyword>
<evidence type="ECO:0000256" key="2">
    <source>
        <dbReference type="ARBA" id="ARBA00022801"/>
    </source>
</evidence>
<sequence>MERRKMIYLRNLLLLLLIDLPVLVSHAAADDFFNNVEITWGGSRGEIMDRGGLLQLSLDKISGSGFQSKQEYLFGRIDMQIKVVPDNSAGTVTAYYLSSQGDSHDEIDFEFLGNLSGEPYTLHTNIYSQGKGNREQQFQLWFDPRLEFHTYTIIWNPTNIIWYVDNVPIRVFRNVQEQLGVPYPEKQPQRVYSSLWNGDSWATRGGLVKIDWSQAPFTASYRNFQTINACVFSNGKSLCRSTTTGSWRTTTLDVAGLGKLQNVRRNNMIYDYCSDTKRFPHGLPLECSLEL</sequence>
<feature type="active site" description="Proton donor" evidence="6">
    <location>
        <position position="110"/>
    </location>
</feature>
<evidence type="ECO:0000313" key="10">
    <source>
        <dbReference type="EMBL" id="KMZ66540.1"/>
    </source>
</evidence>
<keyword evidence="8" id="KW-0732">Signal</keyword>
<evidence type="ECO:0000256" key="3">
    <source>
        <dbReference type="ARBA" id="ARBA00023157"/>
    </source>
</evidence>
<dbReference type="InterPro" id="IPR000757">
    <property type="entry name" value="Beta-glucanase-like"/>
</dbReference>
<feature type="domain" description="GH16" evidence="9">
    <location>
        <begin position="13"/>
        <end position="221"/>
    </location>
</feature>
<protein>
    <recommendedName>
        <fullName evidence="8">Xyloglucan endotransglucosylase/hydrolase</fullName>
        <ecNumber evidence="8">2.4.1.207</ecNumber>
    </recommendedName>
</protein>
<dbReference type="InterPro" id="IPR010713">
    <property type="entry name" value="XET_C"/>
</dbReference>
<name>A0A0K9PE84_ZOSMR</name>
<evidence type="ECO:0000313" key="11">
    <source>
        <dbReference type="Proteomes" id="UP000036987"/>
    </source>
</evidence>
<feature type="active site" description="Nucleophile" evidence="6">
    <location>
        <position position="106"/>
    </location>
</feature>
<dbReference type="FunFam" id="2.60.120.200:FF:000025">
    <property type="entry name" value="Xyloglucan endotransglucosylase/hydrolase"/>
    <property type="match status" value="1"/>
</dbReference>
<dbReference type="GO" id="GO:0048046">
    <property type="term" value="C:apoplast"/>
    <property type="evidence" value="ECO:0007669"/>
    <property type="project" value="UniProtKB-SubCell"/>
</dbReference>
<evidence type="ECO:0000256" key="5">
    <source>
        <dbReference type="ARBA" id="ARBA00023295"/>
    </source>
</evidence>
<evidence type="ECO:0000259" key="9">
    <source>
        <dbReference type="PROSITE" id="PS51762"/>
    </source>
</evidence>
<dbReference type="InterPro" id="IPR008263">
    <property type="entry name" value="GH16_AS"/>
</dbReference>
<dbReference type="InterPro" id="IPR016455">
    <property type="entry name" value="XTH"/>
</dbReference>
<reference evidence="11" key="1">
    <citation type="journal article" date="2016" name="Nature">
        <title>The genome of the seagrass Zostera marina reveals angiosperm adaptation to the sea.</title>
        <authorList>
            <person name="Olsen J.L."/>
            <person name="Rouze P."/>
            <person name="Verhelst B."/>
            <person name="Lin Y.-C."/>
            <person name="Bayer T."/>
            <person name="Collen J."/>
            <person name="Dattolo E."/>
            <person name="De Paoli E."/>
            <person name="Dittami S."/>
            <person name="Maumus F."/>
            <person name="Michel G."/>
            <person name="Kersting A."/>
            <person name="Lauritano C."/>
            <person name="Lohaus R."/>
            <person name="Toepel M."/>
            <person name="Tonon T."/>
            <person name="Vanneste K."/>
            <person name="Amirebrahimi M."/>
            <person name="Brakel J."/>
            <person name="Bostroem C."/>
            <person name="Chovatia M."/>
            <person name="Grimwood J."/>
            <person name="Jenkins J.W."/>
            <person name="Jueterbock A."/>
            <person name="Mraz A."/>
            <person name="Stam W.T."/>
            <person name="Tice H."/>
            <person name="Bornberg-Bauer E."/>
            <person name="Green P.J."/>
            <person name="Pearson G.A."/>
            <person name="Procaccini G."/>
            <person name="Duarte C.M."/>
            <person name="Schmutz J."/>
            <person name="Reusch T.B.H."/>
            <person name="Van de Peer Y."/>
        </authorList>
    </citation>
    <scope>NUCLEOTIDE SEQUENCE [LARGE SCALE GENOMIC DNA]</scope>
    <source>
        <strain evidence="11">cv. Finnish</strain>
    </source>
</reference>
<comment type="subcellular location">
    <subcellularLocation>
        <location evidence="8">Secreted</location>
        <location evidence="8">Cell wall</location>
    </subcellularLocation>
    <subcellularLocation>
        <location evidence="8">Secreted</location>
        <location evidence="8">Extracellular space</location>
        <location evidence="8">Apoplast</location>
    </subcellularLocation>
</comment>
<dbReference type="InterPro" id="IPR013320">
    <property type="entry name" value="ConA-like_dom_sf"/>
</dbReference>
<keyword evidence="8" id="KW-0134">Cell wall</keyword>
<dbReference type="GO" id="GO:0004553">
    <property type="term" value="F:hydrolase activity, hydrolyzing O-glycosyl compounds"/>
    <property type="evidence" value="ECO:0007669"/>
    <property type="project" value="InterPro"/>
</dbReference>
<keyword evidence="5 8" id="KW-0326">Glycosidase</keyword>
<dbReference type="Gene3D" id="2.60.120.200">
    <property type="match status" value="1"/>
</dbReference>
<comment type="caution">
    <text evidence="10">The sequence shown here is derived from an EMBL/GenBank/DDBJ whole genome shotgun (WGS) entry which is preliminary data.</text>
</comment>
<keyword evidence="2 8" id="KW-0378">Hydrolase</keyword>
<proteinExistence type="inferred from homology"/>
<dbReference type="AlphaFoldDB" id="A0A0K9PE84"/>
<dbReference type="EMBL" id="LFYR01000972">
    <property type="protein sequence ID" value="KMZ66540.1"/>
    <property type="molecule type" value="Genomic_DNA"/>
</dbReference>
<feature type="chain" id="PRO_5005393836" description="Xyloglucan endotransglucosylase/hydrolase" evidence="8">
    <location>
        <begin position="30"/>
        <end position="291"/>
    </location>
</feature>
<evidence type="ECO:0000256" key="7">
    <source>
        <dbReference type="PIRSR" id="PIRSR005604-2"/>
    </source>
</evidence>
<comment type="function">
    <text evidence="8">Catalyzes xyloglucan endohydrolysis (XEH) and/or endotransglycosylation (XET). Cleaves and religates xyloglucan polymers, an essential constituent of the primary cell wall, and thereby participates in cell wall construction of growing tissues.</text>
</comment>
<feature type="glycosylation site" description="N-linked (GlcNAc...) asparagine" evidence="7">
    <location>
        <position position="114"/>
    </location>
</feature>
<dbReference type="SUPFAM" id="SSF49899">
    <property type="entry name" value="Concanavalin A-like lectins/glucanases"/>
    <property type="match status" value="1"/>
</dbReference>
<dbReference type="GO" id="GO:0010411">
    <property type="term" value="P:xyloglucan metabolic process"/>
    <property type="evidence" value="ECO:0000318"/>
    <property type="project" value="GO_Central"/>
</dbReference>
<dbReference type="Pfam" id="PF06955">
    <property type="entry name" value="XET_C"/>
    <property type="match status" value="1"/>
</dbReference>
<keyword evidence="11" id="KW-1185">Reference proteome</keyword>
<comment type="PTM">
    <text evidence="8">Contains at least one intrachain disulfide bond essential for its enzymatic activity.</text>
</comment>
<organism evidence="10 11">
    <name type="scientific">Zostera marina</name>
    <name type="common">Eelgrass</name>
    <dbReference type="NCBI Taxonomy" id="29655"/>
    <lineage>
        <taxon>Eukaryota</taxon>
        <taxon>Viridiplantae</taxon>
        <taxon>Streptophyta</taxon>
        <taxon>Embryophyta</taxon>
        <taxon>Tracheophyta</taxon>
        <taxon>Spermatophyta</taxon>
        <taxon>Magnoliopsida</taxon>
        <taxon>Liliopsida</taxon>
        <taxon>Zosteraceae</taxon>
        <taxon>Zostera</taxon>
    </lineage>
</organism>
<dbReference type="GO" id="GO:0071555">
    <property type="term" value="P:cell wall organization"/>
    <property type="evidence" value="ECO:0007669"/>
    <property type="project" value="UniProtKB-KW"/>
</dbReference>
<dbReference type="PIRSF" id="PIRSF005604">
    <property type="entry name" value="XET"/>
    <property type="match status" value="1"/>
</dbReference>
<dbReference type="GO" id="GO:0016762">
    <property type="term" value="F:xyloglucan:xyloglucosyl transferase activity"/>
    <property type="evidence" value="ECO:0000318"/>
    <property type="project" value="GO_Central"/>
</dbReference>
<comment type="similarity">
    <text evidence="8">Belongs to the glycosyl hydrolase 16 family.</text>
</comment>
<evidence type="ECO:0000256" key="1">
    <source>
        <dbReference type="ARBA" id="ARBA00022679"/>
    </source>
</evidence>
<keyword evidence="4" id="KW-0325">Glycoprotein</keyword>
<keyword evidence="3" id="KW-1015">Disulfide bond</keyword>
<dbReference type="OMA" id="SKGRWWD"/>
<evidence type="ECO:0000256" key="6">
    <source>
        <dbReference type="PIRSR" id="PIRSR005604-1"/>
    </source>
</evidence>
<dbReference type="Pfam" id="PF00722">
    <property type="entry name" value="Glyco_hydro_16"/>
    <property type="match status" value="1"/>
</dbReference>
<dbReference type="InterPro" id="IPR044791">
    <property type="entry name" value="Beta-glucanase/XTH"/>
</dbReference>
<dbReference type="GO" id="GO:0009505">
    <property type="term" value="C:plant-type cell wall"/>
    <property type="evidence" value="ECO:0000318"/>
    <property type="project" value="GO_Central"/>
</dbReference>
<dbReference type="OrthoDB" id="4781at2759"/>
<keyword evidence="1 8" id="KW-0808">Transferase</keyword>
<dbReference type="GO" id="GO:0009834">
    <property type="term" value="P:plant-type secondary cell wall biogenesis"/>
    <property type="evidence" value="ECO:0000318"/>
    <property type="project" value="GO_Central"/>
</dbReference>
<dbReference type="CDD" id="cd02176">
    <property type="entry name" value="GH16_XET"/>
    <property type="match status" value="1"/>
</dbReference>
<dbReference type="PROSITE" id="PS01034">
    <property type="entry name" value="GH16_1"/>
    <property type="match status" value="1"/>
</dbReference>
<dbReference type="EC" id="2.4.1.207" evidence="8"/>
<accession>A0A0K9PE84</accession>
<keyword evidence="8" id="KW-0052">Apoplast</keyword>
<evidence type="ECO:0000256" key="4">
    <source>
        <dbReference type="ARBA" id="ARBA00023180"/>
    </source>
</evidence>
<keyword evidence="8" id="KW-0961">Cell wall biogenesis/degradation</keyword>
<dbReference type="PANTHER" id="PTHR31062">
    <property type="entry name" value="XYLOGLUCAN ENDOTRANSGLUCOSYLASE/HYDROLASE PROTEIN 8-RELATED"/>
    <property type="match status" value="1"/>
</dbReference>
<dbReference type="Proteomes" id="UP000036987">
    <property type="component" value="Unassembled WGS sequence"/>
</dbReference>
<dbReference type="PROSITE" id="PS51762">
    <property type="entry name" value="GH16_2"/>
    <property type="match status" value="1"/>
</dbReference>
<gene>
    <name evidence="10" type="ORF">ZOSMA_296G00080</name>
</gene>
<evidence type="ECO:0000256" key="8">
    <source>
        <dbReference type="RuleBase" id="RU361120"/>
    </source>
</evidence>